<organism evidence="1 2">
    <name type="scientific">Ilyodon furcidens</name>
    <name type="common">goldbreast splitfin</name>
    <dbReference type="NCBI Taxonomy" id="33524"/>
    <lineage>
        <taxon>Eukaryota</taxon>
        <taxon>Metazoa</taxon>
        <taxon>Chordata</taxon>
        <taxon>Craniata</taxon>
        <taxon>Vertebrata</taxon>
        <taxon>Euteleostomi</taxon>
        <taxon>Actinopterygii</taxon>
        <taxon>Neopterygii</taxon>
        <taxon>Teleostei</taxon>
        <taxon>Neoteleostei</taxon>
        <taxon>Acanthomorphata</taxon>
        <taxon>Ovalentaria</taxon>
        <taxon>Atherinomorphae</taxon>
        <taxon>Cyprinodontiformes</taxon>
        <taxon>Goodeidae</taxon>
        <taxon>Ilyodon</taxon>
    </lineage>
</organism>
<evidence type="ECO:0000313" key="1">
    <source>
        <dbReference type="EMBL" id="MEQ2240131.1"/>
    </source>
</evidence>
<evidence type="ECO:0008006" key="3">
    <source>
        <dbReference type="Google" id="ProtNLM"/>
    </source>
</evidence>
<keyword evidence="2" id="KW-1185">Reference proteome</keyword>
<name>A0ABV0U5X0_9TELE</name>
<reference evidence="1 2" key="1">
    <citation type="submission" date="2021-06" db="EMBL/GenBank/DDBJ databases">
        <authorList>
            <person name="Palmer J.M."/>
        </authorList>
    </citation>
    <scope>NUCLEOTIDE SEQUENCE [LARGE SCALE GENOMIC DNA]</scope>
    <source>
        <strain evidence="2">if_2019</strain>
        <tissue evidence="1">Muscle</tissue>
    </source>
</reference>
<comment type="caution">
    <text evidence="1">The sequence shown here is derived from an EMBL/GenBank/DDBJ whole genome shotgun (WGS) entry which is preliminary data.</text>
</comment>
<dbReference type="EMBL" id="JAHRIQ010058820">
    <property type="protein sequence ID" value="MEQ2240131.1"/>
    <property type="molecule type" value="Genomic_DNA"/>
</dbReference>
<gene>
    <name evidence="1" type="ORF">ILYODFUR_011705</name>
</gene>
<proteinExistence type="predicted"/>
<dbReference type="Proteomes" id="UP001482620">
    <property type="component" value="Unassembled WGS sequence"/>
</dbReference>
<protein>
    <recommendedName>
        <fullName evidence="3">Secreted protein</fullName>
    </recommendedName>
</protein>
<sequence length="100" mass="11178">MAVCVSPLLTCAALGRNSAQFLLHNQKNNVLVDLLGDPMKAVLPSSQLWLLFFPVWTCRRGLFLSSQQAFYFPCWYSNKMLSHAALFLITSVSLGDNNPE</sequence>
<accession>A0ABV0U5X0</accession>
<evidence type="ECO:0000313" key="2">
    <source>
        <dbReference type="Proteomes" id="UP001482620"/>
    </source>
</evidence>